<name>A0ABU0E656_9FIRM</name>
<reference evidence="2 3" key="1">
    <citation type="submission" date="2023-07" db="EMBL/GenBank/DDBJ databases">
        <title>Genomic Encyclopedia of Type Strains, Phase IV (KMG-IV): sequencing the most valuable type-strain genomes for metagenomic binning, comparative biology and taxonomic classification.</title>
        <authorList>
            <person name="Goeker M."/>
        </authorList>
    </citation>
    <scope>NUCLEOTIDE SEQUENCE [LARGE SCALE GENOMIC DNA]</scope>
    <source>
        <strain evidence="2 3">DSM 16784</strain>
    </source>
</reference>
<evidence type="ECO:0000313" key="2">
    <source>
        <dbReference type="EMBL" id="MDQ0362280.1"/>
    </source>
</evidence>
<keyword evidence="1" id="KW-0472">Membrane</keyword>
<keyword evidence="1" id="KW-1133">Transmembrane helix</keyword>
<dbReference type="Proteomes" id="UP001230220">
    <property type="component" value="Unassembled WGS sequence"/>
</dbReference>
<dbReference type="RefSeq" id="WP_307409750.1">
    <property type="nucleotide sequence ID" value="NZ_JAUSUR010000006.1"/>
</dbReference>
<evidence type="ECO:0000256" key="1">
    <source>
        <dbReference type="SAM" id="Phobius"/>
    </source>
</evidence>
<dbReference type="EMBL" id="JAUSUR010000006">
    <property type="protein sequence ID" value="MDQ0362280.1"/>
    <property type="molecule type" value="Genomic_DNA"/>
</dbReference>
<dbReference type="InterPro" id="IPR025075">
    <property type="entry name" value="DUF3916"/>
</dbReference>
<sequence>MDKKKQRGQGRRLNGMLKHINEFTPFLETDDRYEHFHVPSSMFIESNKTSEKVKTAFCREWLRKTESFISKKPKDLSFCKIVAVISVPYYWSSQIIIFYDEEYYNSF</sequence>
<feature type="transmembrane region" description="Helical" evidence="1">
    <location>
        <begin position="78"/>
        <end position="99"/>
    </location>
</feature>
<organism evidence="2 3">
    <name type="scientific">Breznakia pachnodae</name>
    <dbReference type="NCBI Taxonomy" id="265178"/>
    <lineage>
        <taxon>Bacteria</taxon>
        <taxon>Bacillati</taxon>
        <taxon>Bacillota</taxon>
        <taxon>Erysipelotrichia</taxon>
        <taxon>Erysipelotrichales</taxon>
        <taxon>Erysipelotrichaceae</taxon>
        <taxon>Breznakia</taxon>
    </lineage>
</organism>
<gene>
    <name evidence="2" type="ORF">J2S15_003034</name>
</gene>
<comment type="caution">
    <text evidence="2">The sequence shown here is derived from an EMBL/GenBank/DDBJ whole genome shotgun (WGS) entry which is preliminary data.</text>
</comment>
<keyword evidence="1" id="KW-0812">Transmembrane</keyword>
<keyword evidence="3" id="KW-1185">Reference proteome</keyword>
<dbReference type="Pfam" id="PF13079">
    <property type="entry name" value="DUF3916"/>
    <property type="match status" value="1"/>
</dbReference>
<evidence type="ECO:0000313" key="3">
    <source>
        <dbReference type="Proteomes" id="UP001230220"/>
    </source>
</evidence>
<protein>
    <submittedName>
        <fullName evidence="2">Uncharacterized protein</fullName>
    </submittedName>
</protein>
<proteinExistence type="predicted"/>
<accession>A0ABU0E656</accession>